<accession>A0ABS1THY3</accession>
<protein>
    <submittedName>
        <fullName evidence="1">Uncharacterized protein</fullName>
    </submittedName>
</protein>
<dbReference type="RefSeq" id="WP_202651779.1">
    <property type="nucleotide sequence ID" value="NZ_JAESWB010000014.1"/>
</dbReference>
<comment type="caution">
    <text evidence="1">The sequence shown here is derived from an EMBL/GenBank/DDBJ whole genome shotgun (WGS) entry which is preliminary data.</text>
</comment>
<keyword evidence="2" id="KW-1185">Reference proteome</keyword>
<gene>
    <name evidence="1" type="ORF">JK635_01570</name>
</gene>
<name>A0ABS1THY3_9BACI</name>
<dbReference type="Proteomes" id="UP000623967">
    <property type="component" value="Unassembled WGS sequence"/>
</dbReference>
<reference evidence="1 2" key="1">
    <citation type="submission" date="2021-01" db="EMBL/GenBank/DDBJ databases">
        <title>Genome public.</title>
        <authorList>
            <person name="Liu C."/>
            <person name="Sun Q."/>
        </authorList>
    </citation>
    <scope>NUCLEOTIDE SEQUENCE [LARGE SCALE GENOMIC DNA]</scope>
    <source>
        <strain evidence="1 2">YIM B02564</strain>
    </source>
</reference>
<proteinExistence type="predicted"/>
<evidence type="ECO:0000313" key="2">
    <source>
        <dbReference type="Proteomes" id="UP000623967"/>
    </source>
</evidence>
<dbReference type="EMBL" id="JAESWB010000014">
    <property type="protein sequence ID" value="MBL4950930.1"/>
    <property type="molecule type" value="Genomic_DNA"/>
</dbReference>
<organism evidence="1 2">
    <name type="scientific">Neobacillus paridis</name>
    <dbReference type="NCBI Taxonomy" id="2803862"/>
    <lineage>
        <taxon>Bacteria</taxon>
        <taxon>Bacillati</taxon>
        <taxon>Bacillota</taxon>
        <taxon>Bacilli</taxon>
        <taxon>Bacillales</taxon>
        <taxon>Bacillaceae</taxon>
        <taxon>Neobacillus</taxon>
    </lineage>
</organism>
<evidence type="ECO:0000313" key="1">
    <source>
        <dbReference type="EMBL" id="MBL4950930.1"/>
    </source>
</evidence>
<sequence>MTDAFEFQFAGNINVQSMDRQSGIFIGENNKAIGWSAHGKTNNVIGKIGGQSNLIYQNLLILNDPDYIDTPIDDRDINLSFETAGGEETKNFTVDNVNVNAMQQNCVVAIGESRVTGMDANEKVNQSHGGVYGNGNHSILNHNVNIDEDVLDAIIEDRDIKMANIRKND</sequence>